<dbReference type="AlphaFoldDB" id="A0ABD6FFH6"/>
<proteinExistence type="predicted"/>
<name>A0ABD6FFH6_9PSEU</name>
<evidence type="ECO:0000256" key="1">
    <source>
        <dbReference type="SAM" id="MobiDB-lite"/>
    </source>
</evidence>
<feature type="compositionally biased region" description="Pro residues" evidence="1">
    <location>
        <begin position="75"/>
        <end position="95"/>
    </location>
</feature>
<keyword evidence="2" id="KW-0812">Transmembrane</keyword>
<evidence type="ECO:0000313" key="3">
    <source>
        <dbReference type="EMBL" id="MFO7192554.1"/>
    </source>
</evidence>
<feature type="compositionally biased region" description="Low complexity" evidence="1">
    <location>
        <begin position="138"/>
        <end position="148"/>
    </location>
</feature>
<evidence type="ECO:0000313" key="4">
    <source>
        <dbReference type="Proteomes" id="UP000249324"/>
    </source>
</evidence>
<evidence type="ECO:0000256" key="2">
    <source>
        <dbReference type="SAM" id="Phobius"/>
    </source>
</evidence>
<organism evidence="3 4">
    <name type="scientific">Thermocrispum agreste</name>
    <dbReference type="NCBI Taxonomy" id="37925"/>
    <lineage>
        <taxon>Bacteria</taxon>
        <taxon>Bacillati</taxon>
        <taxon>Actinomycetota</taxon>
        <taxon>Actinomycetes</taxon>
        <taxon>Pseudonocardiales</taxon>
        <taxon>Pseudonocardiaceae</taxon>
        <taxon>Thermocrispum</taxon>
    </lineage>
</organism>
<protein>
    <submittedName>
        <fullName evidence="3">Uncharacterized protein</fullName>
    </submittedName>
</protein>
<feature type="region of interest" description="Disordered" evidence="1">
    <location>
        <begin position="72"/>
        <end position="148"/>
    </location>
</feature>
<accession>A0ABD6FFH6</accession>
<dbReference type="EMBL" id="QGUI02000108">
    <property type="protein sequence ID" value="MFO7192554.1"/>
    <property type="molecule type" value="Genomic_DNA"/>
</dbReference>
<feature type="transmembrane region" description="Helical" evidence="2">
    <location>
        <begin position="154"/>
        <end position="176"/>
    </location>
</feature>
<feature type="compositionally biased region" description="Basic and acidic residues" evidence="1">
    <location>
        <begin position="121"/>
        <end position="134"/>
    </location>
</feature>
<reference evidence="3 4" key="1">
    <citation type="journal article" date="2021" name="BMC Genomics">
        <title>Genome-resolved metagenome and metatranscriptome analyses of thermophilic composting reveal key bacterial players and their metabolic interactions.</title>
        <authorList>
            <person name="Braga L.P.P."/>
            <person name="Pereira R.V."/>
            <person name="Martins L.F."/>
            <person name="Moura L.M.S."/>
            <person name="Sanchez F.B."/>
            <person name="Patane J.S.L."/>
            <person name="da Silva A.M."/>
            <person name="Setubal J.C."/>
        </authorList>
    </citation>
    <scope>NUCLEOTIDE SEQUENCE [LARGE SCALE GENOMIC DNA]</scope>
    <source>
        <strain evidence="3">ZC4RG45</strain>
    </source>
</reference>
<comment type="caution">
    <text evidence="3">The sequence shown here is derived from an EMBL/GenBank/DDBJ whole genome shotgun (WGS) entry which is preliminary data.</text>
</comment>
<gene>
    <name evidence="3" type="ORF">DIU77_009965</name>
</gene>
<dbReference type="Proteomes" id="UP000249324">
    <property type="component" value="Unassembled WGS sequence"/>
</dbReference>
<keyword evidence="2" id="KW-0472">Membrane</keyword>
<keyword evidence="2" id="KW-1133">Transmembrane helix</keyword>
<sequence length="184" mass="18879">MANVSWTPDGTQPLPPPPLYPDALAGLVTVADAVGNVQQDTYDDPAVPVAEPVEPDPERSRALIEAVLAAEEAPSGPPVALPPPPGVATTGPPPGMVAAPERGSAAKRMRQALSGSGQDVESWREALRQRREQMANRSKGGQNGSSSGSSLGGVVFALIILLVFLAIAVQVISGVASSVSELFN</sequence>